<proteinExistence type="predicted"/>
<gene>
    <name evidence="2" type="ORF">GDO78_011691</name>
</gene>
<evidence type="ECO:0000313" key="2">
    <source>
        <dbReference type="EMBL" id="KAG9479782.1"/>
    </source>
</evidence>
<comment type="caution">
    <text evidence="2">The sequence shown here is derived from an EMBL/GenBank/DDBJ whole genome shotgun (WGS) entry which is preliminary data.</text>
</comment>
<feature type="region of interest" description="Disordered" evidence="1">
    <location>
        <begin position="27"/>
        <end position="50"/>
    </location>
</feature>
<dbReference type="EMBL" id="WNTK01000007">
    <property type="protein sequence ID" value="KAG9479782.1"/>
    <property type="molecule type" value="Genomic_DNA"/>
</dbReference>
<name>A0A8J6K4S6_ELECQ</name>
<dbReference type="AlphaFoldDB" id="A0A8J6K4S6"/>
<dbReference type="OrthoDB" id="9663202at2759"/>
<evidence type="ECO:0000256" key="1">
    <source>
        <dbReference type="SAM" id="MobiDB-lite"/>
    </source>
</evidence>
<feature type="compositionally biased region" description="Basic and acidic residues" evidence="1">
    <location>
        <begin position="27"/>
        <end position="36"/>
    </location>
</feature>
<reference evidence="2" key="1">
    <citation type="thesis" date="2020" institute="ProQuest LLC" country="789 East Eisenhower Parkway, Ann Arbor, MI, USA">
        <title>Comparative Genomics and Chromosome Evolution.</title>
        <authorList>
            <person name="Mudd A.B."/>
        </authorList>
    </citation>
    <scope>NUCLEOTIDE SEQUENCE</scope>
    <source>
        <strain evidence="2">HN-11 Male</strain>
        <tissue evidence="2">Kidney and liver</tissue>
    </source>
</reference>
<sequence length="77" mass="8382">SGEQELLDLGVPISTLDGQRVVLEEKETARTKDKSKSPMMKSTPALTSSRSNNSVVITPLISVLSLHLRDLNIANLH</sequence>
<organism evidence="2 3">
    <name type="scientific">Eleutherodactylus coqui</name>
    <name type="common">Puerto Rican coqui</name>
    <dbReference type="NCBI Taxonomy" id="57060"/>
    <lineage>
        <taxon>Eukaryota</taxon>
        <taxon>Metazoa</taxon>
        <taxon>Chordata</taxon>
        <taxon>Craniata</taxon>
        <taxon>Vertebrata</taxon>
        <taxon>Euteleostomi</taxon>
        <taxon>Amphibia</taxon>
        <taxon>Batrachia</taxon>
        <taxon>Anura</taxon>
        <taxon>Neobatrachia</taxon>
        <taxon>Hyloidea</taxon>
        <taxon>Eleutherodactylidae</taxon>
        <taxon>Eleutherodactylinae</taxon>
        <taxon>Eleutherodactylus</taxon>
        <taxon>Eleutherodactylus</taxon>
    </lineage>
</organism>
<evidence type="ECO:0000313" key="3">
    <source>
        <dbReference type="Proteomes" id="UP000770717"/>
    </source>
</evidence>
<dbReference type="Proteomes" id="UP000770717">
    <property type="component" value="Unassembled WGS sequence"/>
</dbReference>
<feature type="non-terminal residue" evidence="2">
    <location>
        <position position="77"/>
    </location>
</feature>
<keyword evidence="3" id="KW-1185">Reference proteome</keyword>
<protein>
    <submittedName>
        <fullName evidence="2">Uncharacterized protein</fullName>
    </submittedName>
</protein>
<accession>A0A8J6K4S6</accession>